<evidence type="ECO:0000313" key="3">
    <source>
        <dbReference type="EMBL" id="MFD0836914.1"/>
    </source>
</evidence>
<dbReference type="Gene3D" id="3.40.50.150">
    <property type="entry name" value="Vaccinia Virus protein VP39"/>
    <property type="match status" value="1"/>
</dbReference>
<sequence length="206" mass="23389">MKDFWNARYKEKAYAYGKNPNLFFKDSLDKLNVSGKILLPAEGEGRNAVYAAKKGLDVLAFDISAEGKNKALKLAQLENVEIDYRVGELNQLNLKKNNFDVLALIYAHFPENQKKELHQELVKLIKPNGYIILEGFSVNNLAYREKNPNVGGPANANMLYSVEEMRDTFKDFEIIELQETEVELNEGQFHNGLACVIRFIGKKIAS</sequence>
<comment type="caution">
    <text evidence="3">The sequence shown here is derived from an EMBL/GenBank/DDBJ whole genome shotgun (WGS) entry which is preliminary data.</text>
</comment>
<dbReference type="InterPro" id="IPR041698">
    <property type="entry name" value="Methyltransf_25"/>
</dbReference>
<name>A0ABW3BVI8_9FLAO</name>
<dbReference type="GO" id="GO:0061542">
    <property type="term" value="F:3-demethylubiquinol 3-O-methyltransferase activity"/>
    <property type="evidence" value="ECO:0007669"/>
    <property type="project" value="UniProtKB-EC"/>
</dbReference>
<dbReference type="GO" id="GO:0102208">
    <property type="term" value="F:2-polyprenyl-6-hydroxyphenol methylase activity"/>
    <property type="evidence" value="ECO:0007669"/>
    <property type="project" value="UniProtKB-EC"/>
</dbReference>
<dbReference type="EC" id="2.1.1.222" evidence="3"/>
<organism evidence="3 4">
    <name type="scientific">Mariniflexile aquimaris</name>
    <dbReference type="NCBI Taxonomy" id="881009"/>
    <lineage>
        <taxon>Bacteria</taxon>
        <taxon>Pseudomonadati</taxon>
        <taxon>Bacteroidota</taxon>
        <taxon>Flavobacteriia</taxon>
        <taxon>Flavobacteriales</taxon>
        <taxon>Flavobacteriaceae</taxon>
        <taxon>Mariniflexile</taxon>
    </lineage>
</organism>
<evidence type="ECO:0000259" key="2">
    <source>
        <dbReference type="Pfam" id="PF13649"/>
    </source>
</evidence>
<dbReference type="RefSeq" id="WP_379943336.1">
    <property type="nucleotide sequence ID" value="NZ_JBHTIB010000015.1"/>
</dbReference>
<dbReference type="PANTHER" id="PTHR43861">
    <property type="entry name" value="TRANS-ACONITATE 2-METHYLTRANSFERASE-RELATED"/>
    <property type="match status" value="1"/>
</dbReference>
<keyword evidence="3" id="KW-0489">Methyltransferase</keyword>
<dbReference type="CDD" id="cd02440">
    <property type="entry name" value="AdoMet_MTases"/>
    <property type="match status" value="1"/>
</dbReference>
<keyword evidence="4" id="KW-1185">Reference proteome</keyword>
<evidence type="ECO:0000313" key="4">
    <source>
        <dbReference type="Proteomes" id="UP001597011"/>
    </source>
</evidence>
<reference evidence="4" key="1">
    <citation type="journal article" date="2019" name="Int. J. Syst. Evol. Microbiol.">
        <title>The Global Catalogue of Microorganisms (GCM) 10K type strain sequencing project: providing services to taxonomists for standard genome sequencing and annotation.</title>
        <authorList>
            <consortium name="The Broad Institute Genomics Platform"/>
            <consortium name="The Broad Institute Genome Sequencing Center for Infectious Disease"/>
            <person name="Wu L."/>
            <person name="Ma J."/>
        </authorList>
    </citation>
    <scope>NUCLEOTIDE SEQUENCE [LARGE SCALE GENOMIC DNA]</scope>
    <source>
        <strain evidence="4">CCUG 60529</strain>
    </source>
</reference>
<dbReference type="Proteomes" id="UP001597011">
    <property type="component" value="Unassembled WGS sequence"/>
</dbReference>
<dbReference type="GO" id="GO:0032259">
    <property type="term" value="P:methylation"/>
    <property type="evidence" value="ECO:0007669"/>
    <property type="project" value="UniProtKB-KW"/>
</dbReference>
<dbReference type="EMBL" id="JBHTIB010000015">
    <property type="protein sequence ID" value="MFD0836914.1"/>
    <property type="molecule type" value="Genomic_DNA"/>
</dbReference>
<dbReference type="SUPFAM" id="SSF53335">
    <property type="entry name" value="S-adenosyl-L-methionine-dependent methyltransferases"/>
    <property type="match status" value="1"/>
</dbReference>
<dbReference type="PANTHER" id="PTHR43861:SF3">
    <property type="entry name" value="PUTATIVE (AFU_ORTHOLOGUE AFUA_2G14390)-RELATED"/>
    <property type="match status" value="1"/>
</dbReference>
<dbReference type="EC" id="2.1.1.64" evidence="3"/>
<dbReference type="Pfam" id="PF13649">
    <property type="entry name" value="Methyltransf_25"/>
    <property type="match status" value="1"/>
</dbReference>
<proteinExistence type="predicted"/>
<accession>A0ABW3BVI8</accession>
<dbReference type="InterPro" id="IPR029063">
    <property type="entry name" value="SAM-dependent_MTases_sf"/>
</dbReference>
<evidence type="ECO:0000256" key="1">
    <source>
        <dbReference type="ARBA" id="ARBA00022679"/>
    </source>
</evidence>
<keyword evidence="1 3" id="KW-0808">Transferase</keyword>
<gene>
    <name evidence="3" type="ORF">ACFQ0I_14135</name>
</gene>
<feature type="domain" description="Methyltransferase" evidence="2">
    <location>
        <begin position="41"/>
        <end position="129"/>
    </location>
</feature>
<protein>
    <submittedName>
        <fullName evidence="3">Class I SAM-dependent methyltransferase</fullName>
        <ecNumber evidence="3">2.1.1.222</ecNumber>
        <ecNumber evidence="3">2.1.1.64</ecNumber>
    </submittedName>
</protein>